<feature type="chain" id="PRO_5040902584" evidence="2">
    <location>
        <begin position="20"/>
        <end position="564"/>
    </location>
</feature>
<reference evidence="4" key="1">
    <citation type="submission" date="2022-05" db="EMBL/GenBank/DDBJ databases">
        <authorList>
            <person name="Sun H.-N."/>
        </authorList>
    </citation>
    <scope>NUCLEOTIDE SEQUENCE</scope>
    <source>
        <strain evidence="4">HB14</strain>
    </source>
</reference>
<dbReference type="InterPro" id="IPR008979">
    <property type="entry name" value="Galactose-bd-like_sf"/>
</dbReference>
<dbReference type="SUPFAM" id="SSF49785">
    <property type="entry name" value="Galactose-binding domain-like"/>
    <property type="match status" value="1"/>
</dbReference>
<feature type="domain" description="CBM15" evidence="3">
    <location>
        <begin position="243"/>
        <end position="392"/>
    </location>
</feature>
<evidence type="ECO:0000256" key="2">
    <source>
        <dbReference type="SAM" id="SignalP"/>
    </source>
</evidence>
<feature type="compositionally biased region" description="Acidic residues" evidence="1">
    <location>
        <begin position="39"/>
        <end position="55"/>
    </location>
</feature>
<reference evidence="4" key="2">
    <citation type="submission" date="2023-01" db="EMBL/GenBank/DDBJ databases">
        <title>Gilvimarinus xylanilyticus HB14 isolated from Caulerpa lentillifera aquaculture base in Hainan, China.</title>
        <authorList>
            <person name="Zhang Y.-J."/>
        </authorList>
    </citation>
    <scope>NUCLEOTIDE SEQUENCE</scope>
    <source>
        <strain evidence="4">HB14</strain>
    </source>
</reference>
<keyword evidence="2" id="KW-0732">Signal</keyword>
<accession>A0A9X2KTX1</accession>
<dbReference type="EMBL" id="JAMFTH010000002">
    <property type="protein sequence ID" value="MCP8899637.1"/>
    <property type="molecule type" value="Genomic_DNA"/>
</dbReference>
<keyword evidence="5" id="KW-1185">Reference proteome</keyword>
<feature type="signal peptide" evidence="2">
    <location>
        <begin position="1"/>
        <end position="19"/>
    </location>
</feature>
<organism evidence="4 5">
    <name type="scientific">Gilvimarinus xylanilyticus</name>
    <dbReference type="NCBI Taxonomy" id="2944139"/>
    <lineage>
        <taxon>Bacteria</taxon>
        <taxon>Pseudomonadati</taxon>
        <taxon>Pseudomonadota</taxon>
        <taxon>Gammaproteobacteria</taxon>
        <taxon>Cellvibrionales</taxon>
        <taxon>Cellvibrionaceae</taxon>
        <taxon>Gilvimarinus</taxon>
    </lineage>
</organism>
<evidence type="ECO:0000313" key="4">
    <source>
        <dbReference type="EMBL" id="MCP8899637.1"/>
    </source>
</evidence>
<dbReference type="PROSITE" id="PS51759">
    <property type="entry name" value="CBM15"/>
    <property type="match status" value="1"/>
</dbReference>
<proteinExistence type="predicted"/>
<evidence type="ECO:0000313" key="5">
    <source>
        <dbReference type="Proteomes" id="UP001139319"/>
    </source>
</evidence>
<feature type="region of interest" description="Disordered" evidence="1">
    <location>
        <begin position="25"/>
        <end position="58"/>
    </location>
</feature>
<dbReference type="AlphaFoldDB" id="A0A9X2KTX1"/>
<comment type="caution">
    <text evidence="4">The sequence shown here is derived from an EMBL/GenBank/DDBJ whole genome shotgun (WGS) entry which is preliminary data.</text>
</comment>
<evidence type="ECO:0000256" key="1">
    <source>
        <dbReference type="SAM" id="MobiDB-lite"/>
    </source>
</evidence>
<gene>
    <name evidence="4" type="ORF">M6D89_10025</name>
</gene>
<dbReference type="Proteomes" id="UP001139319">
    <property type="component" value="Unassembled WGS sequence"/>
</dbReference>
<dbReference type="RefSeq" id="WP_253967928.1">
    <property type="nucleotide sequence ID" value="NZ_JAMFTH010000002.1"/>
</dbReference>
<dbReference type="Gene3D" id="2.60.120.260">
    <property type="entry name" value="Galactose-binding domain-like"/>
    <property type="match status" value="2"/>
</dbReference>
<sequence>MLQKLLIALCTVFVLSACGGDVDLGPSTAPPPDNGGGDGDGDGGDGDGGDGDFEPGEPKIYTYIPFDEEADIDAWMSACANGCNATASMSWNGTEEVLVAEPTWASDADQLDIYGAVDEVDDMAGSAASIWVYVTDAYASDGNMTMHLLLSNASGLKGVSRPYPAEAGWNRIEMWELAAGTGESEVVEGEPVVDYGTFAWHDEGFSLRDINEVGVRLVANGKAPEVAGPLWFDNVTLTPSSGAGGPLVVEADDPAWTVMDATDGVTVQTDDTGVYYEPTAADQKLVYLLEGPADLVGRSFDMTITVDQAFKDSGADVQPIIQQNFGSYTGEFGCYVGNGSLTAGEPYEINCATENEAFIAEEGQNIRVGLQVKNEVAGRVTINSMQINITTSSGDSGPFTLVPTQEDLDAGTWDNDNWQGLEGAPDLSIDSDTGALQIDPNWQATDSDERTVMYVAAADELPDLEGATVGFELYISDYYLTENPGMQIQPYIQQNEGGYEGIYGDFLALSAGEDLGDGWYRFEQAFEGVPTEPTAHRVGIKLQGAGLTTREEGEPILLRQITIE</sequence>
<dbReference type="InterPro" id="IPR005088">
    <property type="entry name" value="CBM15"/>
</dbReference>
<evidence type="ECO:0000259" key="3">
    <source>
        <dbReference type="PROSITE" id="PS51759"/>
    </source>
</evidence>
<name>A0A9X2KTX1_9GAMM</name>
<dbReference type="Pfam" id="PF03426">
    <property type="entry name" value="CBM_15"/>
    <property type="match status" value="1"/>
</dbReference>
<dbReference type="PROSITE" id="PS51257">
    <property type="entry name" value="PROKAR_LIPOPROTEIN"/>
    <property type="match status" value="1"/>
</dbReference>
<protein>
    <submittedName>
        <fullName evidence="4">Family 15 carbohydrate-binding domain-containing protein</fullName>
    </submittedName>
</protein>